<protein>
    <submittedName>
        <fullName evidence="12">Serine/threonine protein kinase, CMGC, CDC2/CDK sub</fullName>
    </submittedName>
</protein>
<keyword evidence="7 9" id="KW-0067">ATP-binding</keyword>
<dbReference type="Pfam" id="PF00069">
    <property type="entry name" value="Pkinase"/>
    <property type="match status" value="1"/>
</dbReference>
<keyword evidence="3 12" id="KW-0723">Serine/threonine-protein kinase</keyword>
<keyword evidence="8" id="KW-0539">Nucleus</keyword>
<dbReference type="InterPro" id="IPR017441">
    <property type="entry name" value="Protein_kinase_ATP_BS"/>
</dbReference>
<accession>A0AAD5SHC0</accession>
<dbReference type="InterPro" id="IPR008271">
    <property type="entry name" value="Ser/Thr_kinase_AS"/>
</dbReference>
<dbReference type="Proteomes" id="UP001212841">
    <property type="component" value="Unassembled WGS sequence"/>
</dbReference>
<feature type="compositionally biased region" description="Acidic residues" evidence="10">
    <location>
        <begin position="147"/>
        <end position="161"/>
    </location>
</feature>
<dbReference type="InterPro" id="IPR050108">
    <property type="entry name" value="CDK"/>
</dbReference>
<evidence type="ECO:0000256" key="4">
    <source>
        <dbReference type="ARBA" id="ARBA00022679"/>
    </source>
</evidence>
<dbReference type="GO" id="GO:0005524">
    <property type="term" value="F:ATP binding"/>
    <property type="evidence" value="ECO:0007669"/>
    <property type="project" value="UniProtKB-UniRule"/>
</dbReference>
<comment type="caution">
    <text evidence="12">The sequence shown here is derived from an EMBL/GenBank/DDBJ whole genome shotgun (WGS) entry which is preliminary data.</text>
</comment>
<dbReference type="EMBL" id="JADGJD010000218">
    <property type="protein sequence ID" value="KAJ3053314.1"/>
    <property type="molecule type" value="Genomic_DNA"/>
</dbReference>
<feature type="compositionally biased region" description="Basic and acidic residues" evidence="10">
    <location>
        <begin position="105"/>
        <end position="115"/>
    </location>
</feature>
<evidence type="ECO:0000256" key="3">
    <source>
        <dbReference type="ARBA" id="ARBA00022527"/>
    </source>
</evidence>
<evidence type="ECO:0000256" key="10">
    <source>
        <dbReference type="SAM" id="MobiDB-lite"/>
    </source>
</evidence>
<evidence type="ECO:0000256" key="2">
    <source>
        <dbReference type="ARBA" id="ARBA00006485"/>
    </source>
</evidence>
<dbReference type="PANTHER" id="PTHR24056:SF233">
    <property type="entry name" value="CYCLIN-DEPENDENT KINASE 9"/>
    <property type="match status" value="1"/>
</dbReference>
<evidence type="ECO:0000256" key="1">
    <source>
        <dbReference type="ARBA" id="ARBA00004123"/>
    </source>
</evidence>
<keyword evidence="4" id="KW-0808">Transferase</keyword>
<feature type="compositionally biased region" description="Pro residues" evidence="10">
    <location>
        <begin position="642"/>
        <end position="652"/>
    </location>
</feature>
<dbReference type="InterPro" id="IPR011009">
    <property type="entry name" value="Kinase-like_dom_sf"/>
</dbReference>
<dbReference type="PROSITE" id="PS00107">
    <property type="entry name" value="PROTEIN_KINASE_ATP"/>
    <property type="match status" value="1"/>
</dbReference>
<reference evidence="12" key="1">
    <citation type="submission" date="2020-05" db="EMBL/GenBank/DDBJ databases">
        <title>Phylogenomic resolution of chytrid fungi.</title>
        <authorList>
            <person name="Stajich J.E."/>
            <person name="Amses K."/>
            <person name="Simmons R."/>
            <person name="Seto K."/>
            <person name="Myers J."/>
            <person name="Bonds A."/>
            <person name="Quandt C.A."/>
            <person name="Barry K."/>
            <person name="Liu P."/>
            <person name="Grigoriev I."/>
            <person name="Longcore J.E."/>
            <person name="James T.Y."/>
        </authorList>
    </citation>
    <scope>NUCLEOTIDE SEQUENCE</scope>
    <source>
        <strain evidence="12">JEL0318</strain>
    </source>
</reference>
<keyword evidence="5 9" id="KW-0547">Nucleotide-binding</keyword>
<feature type="region of interest" description="Disordered" evidence="10">
    <location>
        <begin position="551"/>
        <end position="652"/>
    </location>
</feature>
<feature type="compositionally biased region" description="Basic and acidic residues" evidence="10">
    <location>
        <begin position="79"/>
        <end position="94"/>
    </location>
</feature>
<evidence type="ECO:0000256" key="8">
    <source>
        <dbReference type="ARBA" id="ARBA00023242"/>
    </source>
</evidence>
<evidence type="ECO:0000256" key="9">
    <source>
        <dbReference type="PROSITE-ProRule" id="PRU10141"/>
    </source>
</evidence>
<feature type="compositionally biased region" description="Basic and acidic residues" evidence="10">
    <location>
        <begin position="552"/>
        <end position="571"/>
    </location>
</feature>
<feature type="compositionally biased region" description="Polar residues" evidence="10">
    <location>
        <begin position="27"/>
        <end position="42"/>
    </location>
</feature>
<feature type="compositionally biased region" description="Basic and acidic residues" evidence="10">
    <location>
        <begin position="612"/>
        <end position="633"/>
    </location>
</feature>
<feature type="binding site" evidence="9">
    <location>
        <position position="255"/>
    </location>
    <ligand>
        <name>ATP</name>
        <dbReference type="ChEBI" id="CHEBI:30616"/>
    </ligand>
</feature>
<evidence type="ECO:0000256" key="6">
    <source>
        <dbReference type="ARBA" id="ARBA00022777"/>
    </source>
</evidence>
<dbReference type="SMART" id="SM00220">
    <property type="entry name" value="S_TKc"/>
    <property type="match status" value="1"/>
</dbReference>
<comment type="subcellular location">
    <subcellularLocation>
        <location evidence="1">Nucleus</location>
    </subcellularLocation>
</comment>
<evidence type="ECO:0000256" key="5">
    <source>
        <dbReference type="ARBA" id="ARBA00022741"/>
    </source>
</evidence>
<evidence type="ECO:0000256" key="7">
    <source>
        <dbReference type="ARBA" id="ARBA00022840"/>
    </source>
</evidence>
<dbReference type="PROSITE" id="PS00108">
    <property type="entry name" value="PROTEIN_KINASE_ST"/>
    <property type="match status" value="1"/>
</dbReference>
<name>A0AAD5SHC0_9FUNG</name>
<sequence length="652" mass="72476">MAGEGDPMELTPSVEKSKELQPAELANESTAPIVQQLQQQPGTPEPATGSKRSRDEEGEADDGEHKDITIAGDVGYAERAAKRVKTEDPPKAEEPSGVEAGEILSPKDEEGEKDMGPPSPASERSPLPAVPQAPRHETQYAEQTNDQADEGPEPGELEEGEVLSGGESASVEPTPNGKTLKPPRDLYATSAPTSPYVPLQSPMGDQSRPHDSARTYSGCSHVSDYEGDTKIGEGTFGIVTIAKHKHKPGKFFALKEIQMHDAKEGIPITALREIKILKSLSHPNVINLCEMAYSEGNKQQKTNGKIFMVFPYMDHDLTGLLDNRNIQLTPAQIKSFMKQILEGTAYLHRSNILHRDMKSANILVGNDGTLKLADFGLARTWLRQAQQRLTPTVVTRWYRPPELFFNEKNEHYTEAVDMWGVGCVFGEMWKRRPILAAEEHDQLDKILELVGTPTDQNWPNWRNHELFKGPAALSFKPRPSTLHERFPEHHYDRQTVSLLERLLQLNPATRLSAEQALNHEYFRTEPEAAVVGSPAFTDCKWTSSHELAVRANAKDTRDRPAHHDAFKDKNGRILPRRAIQPKGDRSGRNQSGSGGGGRNNGSNVDRYVPSYDSRDNDRDRDRDGDHWRPDSRPANRGGPQTHPLPPKPSPSK</sequence>
<keyword evidence="13" id="KW-1185">Reference proteome</keyword>
<dbReference type="FunFam" id="1.10.510.10:FF:000624">
    <property type="entry name" value="Mitogen-activated protein kinase"/>
    <property type="match status" value="1"/>
</dbReference>
<feature type="domain" description="Protein kinase" evidence="11">
    <location>
        <begin position="225"/>
        <end position="522"/>
    </location>
</feature>
<feature type="region of interest" description="Disordered" evidence="10">
    <location>
        <begin position="1"/>
        <end position="224"/>
    </location>
</feature>
<evidence type="ECO:0000313" key="13">
    <source>
        <dbReference type="Proteomes" id="UP001212841"/>
    </source>
</evidence>
<proteinExistence type="inferred from homology"/>
<dbReference type="InterPro" id="IPR000719">
    <property type="entry name" value="Prot_kinase_dom"/>
</dbReference>
<dbReference type="Gene3D" id="1.10.510.10">
    <property type="entry name" value="Transferase(Phosphotransferase) domain 1"/>
    <property type="match status" value="1"/>
</dbReference>
<dbReference type="PANTHER" id="PTHR24056">
    <property type="entry name" value="CELL DIVISION PROTEIN KINASE"/>
    <property type="match status" value="1"/>
</dbReference>
<dbReference type="GO" id="GO:0004693">
    <property type="term" value="F:cyclin-dependent protein serine/threonine kinase activity"/>
    <property type="evidence" value="ECO:0007669"/>
    <property type="project" value="TreeGrafter"/>
</dbReference>
<evidence type="ECO:0000259" key="11">
    <source>
        <dbReference type="PROSITE" id="PS50011"/>
    </source>
</evidence>
<feature type="compositionally biased region" description="Low complexity" evidence="10">
    <location>
        <begin position="162"/>
        <end position="172"/>
    </location>
</feature>
<comment type="similarity">
    <text evidence="2">Belongs to the protein kinase superfamily. CMGC Ser/Thr protein kinase family. CDC2/CDKX subfamily.</text>
</comment>
<dbReference type="Gene3D" id="3.30.200.20">
    <property type="entry name" value="Phosphorylase Kinase, domain 1"/>
    <property type="match status" value="1"/>
</dbReference>
<gene>
    <name evidence="12" type="primary">BUR1</name>
    <name evidence="12" type="ORF">HK097_004554</name>
</gene>
<dbReference type="GO" id="GO:0005634">
    <property type="term" value="C:nucleus"/>
    <property type="evidence" value="ECO:0007669"/>
    <property type="project" value="UniProtKB-SubCell"/>
</dbReference>
<evidence type="ECO:0000313" key="12">
    <source>
        <dbReference type="EMBL" id="KAJ3053314.1"/>
    </source>
</evidence>
<keyword evidence="6 12" id="KW-0418">Kinase</keyword>
<dbReference type="AlphaFoldDB" id="A0AAD5SHC0"/>
<dbReference type="PROSITE" id="PS50011">
    <property type="entry name" value="PROTEIN_KINASE_DOM"/>
    <property type="match status" value="1"/>
</dbReference>
<dbReference type="SUPFAM" id="SSF56112">
    <property type="entry name" value="Protein kinase-like (PK-like)"/>
    <property type="match status" value="1"/>
</dbReference>
<organism evidence="12 13">
    <name type="scientific">Rhizophlyctis rosea</name>
    <dbReference type="NCBI Taxonomy" id="64517"/>
    <lineage>
        <taxon>Eukaryota</taxon>
        <taxon>Fungi</taxon>
        <taxon>Fungi incertae sedis</taxon>
        <taxon>Chytridiomycota</taxon>
        <taxon>Chytridiomycota incertae sedis</taxon>
        <taxon>Chytridiomycetes</taxon>
        <taxon>Rhizophlyctidales</taxon>
        <taxon>Rhizophlyctidaceae</taxon>
        <taxon>Rhizophlyctis</taxon>
    </lineage>
</organism>